<keyword evidence="1" id="KW-0812">Transmembrane</keyword>
<dbReference type="AlphaFoldDB" id="A0A5C6CE29"/>
<keyword evidence="1" id="KW-1133">Transmembrane helix</keyword>
<protein>
    <submittedName>
        <fullName evidence="2">Uncharacterized protein</fullName>
    </submittedName>
</protein>
<dbReference type="Proteomes" id="UP000316304">
    <property type="component" value="Unassembled WGS sequence"/>
</dbReference>
<proteinExistence type="predicted"/>
<reference evidence="2 3" key="1">
    <citation type="submission" date="2019-02" db="EMBL/GenBank/DDBJ databases">
        <title>Deep-cultivation of Planctomycetes and their phenomic and genomic characterization uncovers novel biology.</title>
        <authorList>
            <person name="Wiegand S."/>
            <person name="Jogler M."/>
            <person name="Boedeker C."/>
            <person name="Pinto D."/>
            <person name="Vollmers J."/>
            <person name="Rivas-Marin E."/>
            <person name="Kohn T."/>
            <person name="Peeters S.H."/>
            <person name="Heuer A."/>
            <person name="Rast P."/>
            <person name="Oberbeckmann S."/>
            <person name="Bunk B."/>
            <person name="Jeske O."/>
            <person name="Meyerdierks A."/>
            <person name="Storesund J.E."/>
            <person name="Kallscheuer N."/>
            <person name="Luecker S."/>
            <person name="Lage O.M."/>
            <person name="Pohl T."/>
            <person name="Merkel B.J."/>
            <person name="Hornburger P."/>
            <person name="Mueller R.-W."/>
            <person name="Bruemmer F."/>
            <person name="Labrenz M."/>
            <person name="Spormann A.M."/>
            <person name="Op Den Camp H."/>
            <person name="Overmann J."/>
            <person name="Amann R."/>
            <person name="Jetten M.S.M."/>
            <person name="Mascher T."/>
            <person name="Medema M.H."/>
            <person name="Devos D.P."/>
            <person name="Kaster A.-K."/>
            <person name="Ovreas L."/>
            <person name="Rohde M."/>
            <person name="Galperin M.Y."/>
            <person name="Jogler C."/>
        </authorList>
    </citation>
    <scope>NUCLEOTIDE SEQUENCE [LARGE SCALE GENOMIC DNA]</scope>
    <source>
        <strain evidence="2 3">Pla52o</strain>
    </source>
</reference>
<gene>
    <name evidence="2" type="ORF">Pla52o_38680</name>
</gene>
<dbReference type="EMBL" id="SJPT01000006">
    <property type="protein sequence ID" value="TWU21681.1"/>
    <property type="molecule type" value="Genomic_DNA"/>
</dbReference>
<evidence type="ECO:0000313" key="2">
    <source>
        <dbReference type="EMBL" id="TWU21681.1"/>
    </source>
</evidence>
<feature type="transmembrane region" description="Helical" evidence="1">
    <location>
        <begin position="42"/>
        <end position="62"/>
    </location>
</feature>
<sequence length="269" mass="29284">MNHPQPPLRKPFGSNDIPAIRPGVNTAIGVEARPAFSTRATIFVLGIALLIFIGGMVAWSGWSVEHRATAYQDRSIVVDCDFAKFRQIMVRKNATAAIVEHSGMTLLDERIQDVALDTSGDDRPLLNAIRGVSKTDVAAVKQLTVQLDDPTLEASELVLRQNVDIQQDSFHVTTVSEGPAGRLENYKTTLDAVPNEAEAGTTEAVAGGTRIKLTVEMTVRVKVPRLFRHRADAGVQDAADDAIQGQADAIEQFIARYADDAFILPELNR</sequence>
<comment type="caution">
    <text evidence="2">The sequence shown here is derived from an EMBL/GenBank/DDBJ whole genome shotgun (WGS) entry which is preliminary data.</text>
</comment>
<keyword evidence="3" id="KW-1185">Reference proteome</keyword>
<name>A0A5C6CE29_9BACT</name>
<keyword evidence="1" id="KW-0472">Membrane</keyword>
<organism evidence="2 3">
    <name type="scientific">Novipirellula galeiformis</name>
    <dbReference type="NCBI Taxonomy" id="2528004"/>
    <lineage>
        <taxon>Bacteria</taxon>
        <taxon>Pseudomonadati</taxon>
        <taxon>Planctomycetota</taxon>
        <taxon>Planctomycetia</taxon>
        <taxon>Pirellulales</taxon>
        <taxon>Pirellulaceae</taxon>
        <taxon>Novipirellula</taxon>
    </lineage>
</organism>
<evidence type="ECO:0000313" key="3">
    <source>
        <dbReference type="Proteomes" id="UP000316304"/>
    </source>
</evidence>
<evidence type="ECO:0000256" key="1">
    <source>
        <dbReference type="SAM" id="Phobius"/>
    </source>
</evidence>
<accession>A0A5C6CE29</accession>